<dbReference type="RefSeq" id="WP_194372053.1">
    <property type="nucleotide sequence ID" value="NZ_CP054492.1"/>
</dbReference>
<keyword evidence="3" id="KW-0449">Lipoprotein</keyword>
<evidence type="ECO:0000256" key="1">
    <source>
        <dbReference type="SAM" id="SignalP"/>
    </source>
</evidence>
<proteinExistence type="predicted"/>
<reference evidence="3 4" key="1">
    <citation type="submission" date="2020-05" db="EMBL/GenBank/DDBJ databases">
        <title>Sulfurimonas marisnigri, sp. nov., and Sulfurimonas baltica, sp. nov., manganese oxide reducing chemolithoautotrophs of the class Epsilonproteobacteria isolated from the pelagic redoxclines of the Black and Baltic Seas and emended description of the genus Sulfurimonas.</title>
        <authorList>
            <person name="Henkel J.V."/>
            <person name="Laudan C."/>
            <person name="Werner J."/>
            <person name="Neu T."/>
            <person name="Plewe S."/>
            <person name="Sproer C."/>
            <person name="Bunk B."/>
            <person name="Schulz-Vogt H.N."/>
        </authorList>
    </citation>
    <scope>NUCLEOTIDE SEQUENCE [LARGE SCALE GENOMIC DNA]</scope>
    <source>
        <strain evidence="3 4">GD2</strain>
    </source>
</reference>
<dbReference type="EMBL" id="CP054492">
    <property type="protein sequence ID" value="QOY53219.1"/>
    <property type="molecule type" value="Genomic_DNA"/>
</dbReference>
<feature type="chain" id="PRO_5032583696" evidence="1">
    <location>
        <begin position="27"/>
        <end position="202"/>
    </location>
</feature>
<dbReference type="PROSITE" id="PS51257">
    <property type="entry name" value="PROKAR_LIPOPROTEIN"/>
    <property type="match status" value="1"/>
</dbReference>
<keyword evidence="1" id="KW-0732">Signal</keyword>
<name>A0A7S7RP50_9BACT</name>
<gene>
    <name evidence="3" type="ORF">HUE88_05945</name>
</gene>
<dbReference type="Pfam" id="PF02169">
    <property type="entry name" value="LPP20"/>
    <property type="match status" value="1"/>
</dbReference>
<dbReference type="Gene3D" id="3.10.129.140">
    <property type="entry name" value="Helicobacter TNF-alpha-Inducing protein"/>
    <property type="match status" value="1"/>
</dbReference>
<dbReference type="AlphaFoldDB" id="A0A7S7RP50"/>
<feature type="signal peptide" evidence="1">
    <location>
        <begin position="1"/>
        <end position="26"/>
    </location>
</feature>
<accession>A0A7S7RP50</accession>
<dbReference type="KEGG" id="sbal:HUE88_05945"/>
<dbReference type="Proteomes" id="UP000593994">
    <property type="component" value="Chromosome"/>
</dbReference>
<evidence type="ECO:0000313" key="3">
    <source>
        <dbReference type="EMBL" id="QOY53219.1"/>
    </source>
</evidence>
<evidence type="ECO:0000313" key="4">
    <source>
        <dbReference type="Proteomes" id="UP000593994"/>
    </source>
</evidence>
<sequence>MKKTNTKLNKSITSILVASLLSIAFTGCGDKTPEPQLTKLDERCHIDSVLAPEWVCGNSKIEGTMTAVGSAQFSKLWEGFSRREAISNSRSNLAHQIKTVVKDKVETFTRSTGIGEAEVADKVSTQVSKQVAKVTLNGSKQMKYWQSPKTKDIYVLIGVAQSSINDVVKKQVLSSYKNDDSLWQQFQSKHALENLEKEFPTN</sequence>
<evidence type="ECO:0000259" key="2">
    <source>
        <dbReference type="Pfam" id="PF02169"/>
    </source>
</evidence>
<keyword evidence="4" id="KW-1185">Reference proteome</keyword>
<organism evidence="3 4">
    <name type="scientific">Candidatus Sulfurimonas baltica</name>
    <dbReference type="NCBI Taxonomy" id="2740404"/>
    <lineage>
        <taxon>Bacteria</taxon>
        <taxon>Pseudomonadati</taxon>
        <taxon>Campylobacterota</taxon>
        <taxon>Epsilonproteobacteria</taxon>
        <taxon>Campylobacterales</taxon>
        <taxon>Sulfurimonadaceae</taxon>
        <taxon>Sulfurimonas</taxon>
    </lineage>
</organism>
<feature type="domain" description="Lipoprotein LPP20-like" evidence="2">
    <location>
        <begin position="52"/>
        <end position="159"/>
    </location>
</feature>
<dbReference type="InterPro" id="IPR024952">
    <property type="entry name" value="LPP20-like_dom"/>
</dbReference>
<protein>
    <submittedName>
        <fullName evidence="3">LPP20 family lipoprotein</fullName>
    </submittedName>
</protein>